<keyword evidence="2" id="KW-0408">Iron</keyword>
<dbReference type="PANTHER" id="PTHR32154">
    <property type="entry name" value="PYRUVATE-FLAVODOXIN OXIDOREDUCTASE-RELATED"/>
    <property type="match status" value="1"/>
</dbReference>
<dbReference type="InterPro" id="IPR017900">
    <property type="entry name" value="4Fe4S_Fe_S_CS"/>
</dbReference>
<dbReference type="Gene3D" id="3.40.50.970">
    <property type="match status" value="2"/>
</dbReference>
<dbReference type="InterPro" id="IPR017896">
    <property type="entry name" value="4Fe4S_Fe-S-bd"/>
</dbReference>
<gene>
    <name evidence="5" type="ORF">MAGMO_1647</name>
</gene>
<dbReference type="GO" id="GO:0044281">
    <property type="term" value="P:small molecule metabolic process"/>
    <property type="evidence" value="ECO:0007669"/>
    <property type="project" value="UniProtKB-ARBA"/>
</dbReference>
<evidence type="ECO:0000256" key="2">
    <source>
        <dbReference type="ARBA" id="ARBA00023004"/>
    </source>
</evidence>
<dbReference type="PROSITE" id="PS51379">
    <property type="entry name" value="4FE4S_FER_2"/>
    <property type="match status" value="2"/>
</dbReference>
<evidence type="ECO:0000313" key="5">
    <source>
        <dbReference type="EMBL" id="CRH05831.1"/>
    </source>
</evidence>
<dbReference type="GO" id="GO:0030976">
    <property type="term" value="F:thiamine pyrophosphate binding"/>
    <property type="evidence" value="ECO:0007669"/>
    <property type="project" value="InterPro"/>
</dbReference>
<feature type="domain" description="4Fe-4S ferredoxin-type" evidence="4">
    <location>
        <begin position="142"/>
        <end position="172"/>
    </location>
</feature>
<dbReference type="InterPro" id="IPR050722">
    <property type="entry name" value="Pyruvate:ferred/Flavod_OxRd"/>
</dbReference>
<dbReference type="GO" id="GO:0046872">
    <property type="term" value="F:metal ion binding"/>
    <property type="evidence" value="ECO:0007669"/>
    <property type="project" value="UniProtKB-KW"/>
</dbReference>
<dbReference type="Gene3D" id="3.30.70.20">
    <property type="match status" value="1"/>
</dbReference>
<dbReference type="SUPFAM" id="SSF52518">
    <property type="entry name" value="Thiamin diphosphate-binding fold (THDP-binding)"/>
    <property type="match status" value="1"/>
</dbReference>
<dbReference type="GO" id="GO:0051536">
    <property type="term" value="F:iron-sulfur cluster binding"/>
    <property type="evidence" value="ECO:0007669"/>
    <property type="project" value="UniProtKB-KW"/>
</dbReference>
<proteinExistence type="predicted"/>
<protein>
    <submittedName>
        <fullName evidence="5">Putative pyruvate:ferredoxin oxidoreductase beta subunit</fullName>
    </submittedName>
</protein>
<keyword evidence="3" id="KW-0411">Iron-sulfur</keyword>
<dbReference type="InterPro" id="IPR011766">
    <property type="entry name" value="TPP_enzyme_TPP-bd"/>
</dbReference>
<dbReference type="AlphaFoldDB" id="A0A1S7LJ09"/>
<evidence type="ECO:0000259" key="4">
    <source>
        <dbReference type="PROSITE" id="PS51379"/>
    </source>
</evidence>
<keyword evidence="1" id="KW-0479">Metal-binding</keyword>
<accession>A0A1S7LJ09</accession>
<dbReference type="PROSITE" id="PS00198">
    <property type="entry name" value="4FE4S_FER_1"/>
    <property type="match status" value="2"/>
</dbReference>
<dbReference type="InterPro" id="IPR029061">
    <property type="entry name" value="THDP-binding"/>
</dbReference>
<dbReference type="EMBL" id="LO017727">
    <property type="protein sequence ID" value="CRH05831.1"/>
    <property type="molecule type" value="Genomic_DNA"/>
</dbReference>
<dbReference type="GO" id="GO:0006979">
    <property type="term" value="P:response to oxidative stress"/>
    <property type="evidence" value="ECO:0007669"/>
    <property type="project" value="TreeGrafter"/>
</dbReference>
<dbReference type="GO" id="GO:0003824">
    <property type="term" value="F:catalytic activity"/>
    <property type="evidence" value="ECO:0007669"/>
    <property type="project" value="InterPro"/>
</dbReference>
<keyword evidence="5" id="KW-0670">Pyruvate</keyword>
<sequence>MTQALIYEHSTPSWYDNDRAKEIMNAYNTGQGSGQPADLFVAQSAVPAATGSYRDFSYIAPDLPELIAENCVACMECVQNCPDSSIWGKVITPEALEEELAKAEDDAARELLKAQLVKTTKFWKTYEKKKDKDASAPGGAYFGIFIDPTKCKGCGECVLACGEHDALKMIKKTKDNLPNYFSIWDFYKDSPLTPDEYVNPKLKVDIMLKDDANQYVGGAGSCMGCGEASVLRQIMAMTYEKVGHKYGMTCATGCNTVYGATYPYNPFRAPWMNSLFENAPTVAMGVRALWDRTGREDHAVWAIGGDGAMLDIGFQALSRMLASGMNIKALVMDTQAYSNTGGQTSTATYIGQEAKMSIHGKAIRGKMEPRKEIAHLAMMHPRVYVAQTIGPMTTHFYKAIERALEFDGPALVNVYTTCQPEHQVADDASYDQALLAVESRAFPVFTYDPDAGETMAERMSLQGNPSVRRDWHHKKTKEGEEIVDFISFAKTEGRFLKHFDKEGNHSDVLEMSKDERLQNWRLLQDLAGVKNSDWEAEREAKKAKK</sequence>
<name>A0A1S7LJ09_MAGMO</name>
<dbReference type="PANTHER" id="PTHR32154:SF0">
    <property type="entry name" value="PYRUVATE-FLAVODOXIN OXIDOREDUCTASE-RELATED"/>
    <property type="match status" value="1"/>
</dbReference>
<dbReference type="Pfam" id="PF02775">
    <property type="entry name" value="TPP_enzyme_C"/>
    <property type="match status" value="1"/>
</dbReference>
<evidence type="ECO:0000256" key="3">
    <source>
        <dbReference type="ARBA" id="ARBA00023014"/>
    </source>
</evidence>
<organism evidence="5">
    <name type="scientific">Magnetococcus massalia (strain MO-1)</name>
    <dbReference type="NCBI Taxonomy" id="451514"/>
    <lineage>
        <taxon>Bacteria</taxon>
        <taxon>Pseudomonadati</taxon>
        <taxon>Pseudomonadota</taxon>
        <taxon>Magnetococcia</taxon>
        <taxon>Magnetococcales</taxon>
        <taxon>Magnetococcaceae</taxon>
        <taxon>Magnetococcus</taxon>
    </lineage>
</organism>
<feature type="domain" description="4Fe-4S ferredoxin-type" evidence="4">
    <location>
        <begin position="62"/>
        <end position="93"/>
    </location>
</feature>
<reference evidence="5" key="1">
    <citation type="submission" date="2015-04" db="EMBL/GenBank/DDBJ databases">
        <authorList>
            <person name="Syromyatnikov M.Y."/>
            <person name="Popov V.N."/>
        </authorList>
    </citation>
    <scope>NUCLEOTIDE SEQUENCE</scope>
    <source>
        <strain evidence="5">MO-1</strain>
    </source>
</reference>
<dbReference type="SUPFAM" id="SSF54862">
    <property type="entry name" value="4Fe-4S ferredoxins"/>
    <property type="match status" value="1"/>
</dbReference>
<evidence type="ECO:0000256" key="1">
    <source>
        <dbReference type="ARBA" id="ARBA00022723"/>
    </source>
</evidence>